<dbReference type="Pfam" id="PF25056">
    <property type="entry name" value="DUF7793"/>
    <property type="match status" value="1"/>
</dbReference>
<proteinExistence type="predicted"/>
<organism evidence="2 3">
    <name type="scientific">Sinomicrobium pectinilyticum</name>
    <dbReference type="NCBI Taxonomy" id="1084421"/>
    <lineage>
        <taxon>Bacteria</taxon>
        <taxon>Pseudomonadati</taxon>
        <taxon>Bacteroidota</taxon>
        <taxon>Flavobacteriia</taxon>
        <taxon>Flavobacteriales</taxon>
        <taxon>Flavobacteriaceae</taxon>
        <taxon>Sinomicrobium</taxon>
    </lineage>
</organism>
<dbReference type="AlphaFoldDB" id="A0A3N0E8L7"/>
<dbReference type="RefSeq" id="WP_123216710.1">
    <property type="nucleotide sequence ID" value="NZ_RJTM01000099.1"/>
</dbReference>
<dbReference type="InterPro" id="IPR056695">
    <property type="entry name" value="DUF7793"/>
</dbReference>
<dbReference type="EMBL" id="RJTM01000099">
    <property type="protein sequence ID" value="RNL84120.1"/>
    <property type="molecule type" value="Genomic_DNA"/>
</dbReference>
<reference evidence="2 3" key="1">
    <citation type="submission" date="2018-10" db="EMBL/GenBank/DDBJ databases">
        <title>Sinomicrobium pectinilyticum sp. nov., a pectinase-producing bacterium isolated from alkaline and saline soil, and emended description of the genus Sinomicrobium.</title>
        <authorList>
            <person name="Cheng B."/>
            <person name="Li C."/>
            <person name="Lai Q."/>
            <person name="Du M."/>
            <person name="Shao Z."/>
            <person name="Xu P."/>
            <person name="Yang C."/>
        </authorList>
    </citation>
    <scope>NUCLEOTIDE SEQUENCE [LARGE SCALE GENOMIC DNA]</scope>
    <source>
        <strain evidence="2 3">5DNS001</strain>
    </source>
</reference>
<dbReference type="Proteomes" id="UP000267469">
    <property type="component" value="Unassembled WGS sequence"/>
</dbReference>
<sequence length="131" mass="15066">MLYFKDFNPTMLNIENSYARSRIDQHNLFFISKWDIDLHAAKKVVADRLIFQKEKNYPVFGDIRSIQNLNKVARDYPAKADFVLTQTVSIPAPPPASRAIPDLYFKMSKSCITAKVLKDSDKALRSPEPFL</sequence>
<dbReference type="OrthoDB" id="957652at2"/>
<name>A0A3N0E8L7_SINP1</name>
<evidence type="ECO:0000259" key="1">
    <source>
        <dbReference type="Pfam" id="PF25056"/>
    </source>
</evidence>
<feature type="domain" description="DUF7793" evidence="1">
    <location>
        <begin position="34"/>
        <end position="124"/>
    </location>
</feature>
<evidence type="ECO:0000313" key="2">
    <source>
        <dbReference type="EMBL" id="RNL84120.1"/>
    </source>
</evidence>
<gene>
    <name evidence="2" type="ORF">ED312_14350</name>
</gene>
<keyword evidence="3" id="KW-1185">Reference proteome</keyword>
<evidence type="ECO:0000313" key="3">
    <source>
        <dbReference type="Proteomes" id="UP000267469"/>
    </source>
</evidence>
<protein>
    <recommendedName>
        <fullName evidence="1">DUF7793 domain-containing protein</fullName>
    </recommendedName>
</protein>
<comment type="caution">
    <text evidence="2">The sequence shown here is derived from an EMBL/GenBank/DDBJ whole genome shotgun (WGS) entry which is preliminary data.</text>
</comment>
<accession>A0A3N0E8L7</accession>